<dbReference type="GO" id="GO:0030246">
    <property type="term" value="F:carbohydrate binding"/>
    <property type="evidence" value="ECO:0007669"/>
    <property type="project" value="InterPro"/>
</dbReference>
<dbReference type="Pfam" id="PF11721">
    <property type="entry name" value="Malectin"/>
    <property type="match status" value="1"/>
</dbReference>
<evidence type="ECO:0000256" key="8">
    <source>
        <dbReference type="ARBA" id="ARBA00023180"/>
    </source>
</evidence>
<keyword evidence="12" id="KW-1185">Reference proteome</keyword>
<feature type="domain" description="Malectin" evidence="10">
    <location>
        <begin position="34"/>
        <end position="179"/>
    </location>
</feature>
<dbReference type="InterPro" id="IPR021720">
    <property type="entry name" value="Malectin_dom"/>
</dbReference>
<reference evidence="11 12" key="1">
    <citation type="submission" date="2019-09" db="EMBL/GenBank/DDBJ databases">
        <title>A chromosome-level genome assembly of the Chinese tupelo Nyssa sinensis.</title>
        <authorList>
            <person name="Yang X."/>
            <person name="Kang M."/>
            <person name="Yang Y."/>
            <person name="Xiong H."/>
            <person name="Wang M."/>
            <person name="Zhang Z."/>
            <person name="Wang Z."/>
            <person name="Wu H."/>
            <person name="Ma T."/>
            <person name="Liu J."/>
            <person name="Xi Z."/>
        </authorList>
    </citation>
    <scope>NUCLEOTIDE SEQUENCE [LARGE SCALE GENOMIC DNA]</scope>
    <source>
        <strain evidence="11">J267</strain>
        <tissue evidence="11">Leaf</tissue>
    </source>
</reference>
<protein>
    <recommendedName>
        <fullName evidence="10">Malectin domain-containing protein</fullName>
    </recommendedName>
</protein>
<evidence type="ECO:0000313" key="12">
    <source>
        <dbReference type="Proteomes" id="UP000325577"/>
    </source>
</evidence>
<keyword evidence="9" id="KW-0119">Carbohydrate metabolism</keyword>
<dbReference type="Proteomes" id="UP000325577">
    <property type="component" value="Linkage Group LG1"/>
</dbReference>
<evidence type="ECO:0000256" key="5">
    <source>
        <dbReference type="ARBA" id="ARBA00022824"/>
    </source>
</evidence>
<evidence type="ECO:0000256" key="3">
    <source>
        <dbReference type="ARBA" id="ARBA00022692"/>
    </source>
</evidence>
<dbReference type="AlphaFoldDB" id="A0A5J5BZF5"/>
<keyword evidence="6" id="KW-1133">Transmembrane helix</keyword>
<keyword evidence="7" id="KW-0472">Membrane</keyword>
<dbReference type="PANTHER" id="PTHR13460:SF0">
    <property type="entry name" value="MALECTIN"/>
    <property type="match status" value="1"/>
</dbReference>
<dbReference type="GO" id="GO:0005789">
    <property type="term" value="C:endoplasmic reticulum membrane"/>
    <property type="evidence" value="ECO:0007669"/>
    <property type="project" value="UniProtKB-SubCell"/>
</dbReference>
<dbReference type="FunFam" id="2.60.120.430:FF:000016">
    <property type="entry name" value="Kinesin-like protein KIN-14R"/>
    <property type="match status" value="1"/>
</dbReference>
<evidence type="ECO:0000256" key="9">
    <source>
        <dbReference type="ARBA" id="ARBA00023277"/>
    </source>
</evidence>
<evidence type="ECO:0000259" key="10">
    <source>
        <dbReference type="Pfam" id="PF11721"/>
    </source>
</evidence>
<proteinExistence type="inferred from homology"/>
<evidence type="ECO:0000256" key="6">
    <source>
        <dbReference type="ARBA" id="ARBA00022989"/>
    </source>
</evidence>
<evidence type="ECO:0000256" key="2">
    <source>
        <dbReference type="ARBA" id="ARBA00009141"/>
    </source>
</evidence>
<keyword evidence="4" id="KW-0732">Signal</keyword>
<evidence type="ECO:0000256" key="4">
    <source>
        <dbReference type="ARBA" id="ARBA00022729"/>
    </source>
</evidence>
<organism evidence="11 12">
    <name type="scientific">Nyssa sinensis</name>
    <dbReference type="NCBI Taxonomy" id="561372"/>
    <lineage>
        <taxon>Eukaryota</taxon>
        <taxon>Viridiplantae</taxon>
        <taxon>Streptophyta</taxon>
        <taxon>Embryophyta</taxon>
        <taxon>Tracheophyta</taxon>
        <taxon>Spermatophyta</taxon>
        <taxon>Magnoliopsida</taxon>
        <taxon>eudicotyledons</taxon>
        <taxon>Gunneridae</taxon>
        <taxon>Pentapetalae</taxon>
        <taxon>asterids</taxon>
        <taxon>Cornales</taxon>
        <taxon>Nyssaceae</taxon>
        <taxon>Nyssa</taxon>
    </lineage>
</organism>
<dbReference type="PANTHER" id="PTHR13460">
    <property type="match status" value="1"/>
</dbReference>
<keyword evidence="8" id="KW-0325">Glycoprotein</keyword>
<keyword evidence="3" id="KW-0812">Transmembrane</keyword>
<dbReference type="InterPro" id="IPR039155">
    <property type="entry name" value="MLEC"/>
</dbReference>
<keyword evidence="5" id="KW-0256">Endoplasmic reticulum</keyword>
<sequence>MDESDESPDDFMVCDSGSRLVPNGFIRPDSAEEVVLFVNAGGEASIEADSRVSLLADNFFQGGDIFQTDERITEGGDYPFIYQSARIGNFYYRFDNLPPGEYRVDLHFVEIINTYGPKGMRVFNVFMQDEKVLSDFDIFSIVGANKPLQLVDLRVSVKDDGVIVIRFEGVNGNPMVSGICIRRATKVSEPQVTRECLICNNCSAEIEVPSAQKNRPANKINS</sequence>
<evidence type="ECO:0000313" key="11">
    <source>
        <dbReference type="EMBL" id="KAA8546681.1"/>
    </source>
</evidence>
<comment type="similarity">
    <text evidence="2">Belongs to the malectin family.</text>
</comment>
<dbReference type="Gene3D" id="2.60.120.430">
    <property type="entry name" value="Galactose-binding lectin"/>
    <property type="match status" value="1"/>
</dbReference>
<gene>
    <name evidence="11" type="ORF">F0562_003088</name>
</gene>
<evidence type="ECO:0000256" key="1">
    <source>
        <dbReference type="ARBA" id="ARBA00004115"/>
    </source>
</evidence>
<accession>A0A5J5BZF5</accession>
<dbReference type="OrthoDB" id="1706839at2759"/>
<dbReference type="EMBL" id="CM018032">
    <property type="protein sequence ID" value="KAA8546681.1"/>
    <property type="molecule type" value="Genomic_DNA"/>
</dbReference>
<comment type="subcellular location">
    <subcellularLocation>
        <location evidence="1">Endoplasmic reticulum membrane</location>
        <topology evidence="1">Single-pass type I membrane protein</topology>
    </subcellularLocation>
</comment>
<name>A0A5J5BZF5_9ASTE</name>
<evidence type="ECO:0000256" key="7">
    <source>
        <dbReference type="ARBA" id="ARBA00023136"/>
    </source>
</evidence>